<evidence type="ECO:0000313" key="2">
    <source>
        <dbReference type="EMBL" id="CAA9223363.1"/>
    </source>
</evidence>
<keyword evidence="2" id="KW-0808">Transferase</keyword>
<dbReference type="PROSITE" id="PS51186">
    <property type="entry name" value="GNAT"/>
    <property type="match status" value="1"/>
</dbReference>
<dbReference type="InterPro" id="IPR000182">
    <property type="entry name" value="GNAT_dom"/>
</dbReference>
<reference evidence="2" key="1">
    <citation type="submission" date="2020-02" db="EMBL/GenBank/DDBJ databases">
        <authorList>
            <person name="Meier V. D."/>
        </authorList>
    </citation>
    <scope>NUCLEOTIDE SEQUENCE</scope>
    <source>
        <strain evidence="2">AVDCRST_MAG83</strain>
    </source>
</reference>
<dbReference type="CDD" id="cd04301">
    <property type="entry name" value="NAT_SF"/>
    <property type="match status" value="1"/>
</dbReference>
<evidence type="ECO:0000259" key="1">
    <source>
        <dbReference type="PROSITE" id="PS51186"/>
    </source>
</evidence>
<sequence length="152" mass="16855">MARVHVESWQETYRGLVPDAVLDDPGFPAARERQWLNALTEPRWATNRVAVAEHRGPLVGLAMAGPSDEEPDLMHLYVLYLLAEHHGSGTGTDLLHAVIDPDKGTTLWVAERNPRAQAFYRKHGFELDGGSKIEGGVLDLRMVRLPGPLSRT</sequence>
<protein>
    <submittedName>
        <fullName evidence="2">Acetyltransferase, GNAT family</fullName>
    </submittedName>
</protein>
<gene>
    <name evidence="2" type="ORF">AVDCRST_MAG83-670</name>
</gene>
<name>A0A6J4HH15_9MICC</name>
<feature type="domain" description="N-acetyltransferase" evidence="1">
    <location>
        <begin position="1"/>
        <end position="147"/>
    </location>
</feature>
<dbReference type="SUPFAM" id="SSF55729">
    <property type="entry name" value="Acyl-CoA N-acyltransferases (Nat)"/>
    <property type="match status" value="1"/>
</dbReference>
<organism evidence="2">
    <name type="scientific">uncultured Arthrobacter sp</name>
    <dbReference type="NCBI Taxonomy" id="114050"/>
    <lineage>
        <taxon>Bacteria</taxon>
        <taxon>Bacillati</taxon>
        <taxon>Actinomycetota</taxon>
        <taxon>Actinomycetes</taxon>
        <taxon>Micrococcales</taxon>
        <taxon>Micrococcaceae</taxon>
        <taxon>Arthrobacter</taxon>
        <taxon>environmental samples</taxon>
    </lineage>
</organism>
<proteinExistence type="predicted"/>
<dbReference type="Pfam" id="PF00583">
    <property type="entry name" value="Acetyltransf_1"/>
    <property type="match status" value="1"/>
</dbReference>
<dbReference type="Gene3D" id="3.40.630.30">
    <property type="match status" value="1"/>
</dbReference>
<dbReference type="GO" id="GO:0016747">
    <property type="term" value="F:acyltransferase activity, transferring groups other than amino-acyl groups"/>
    <property type="evidence" value="ECO:0007669"/>
    <property type="project" value="InterPro"/>
</dbReference>
<dbReference type="EMBL" id="CADCTE010000046">
    <property type="protein sequence ID" value="CAA9223363.1"/>
    <property type="molecule type" value="Genomic_DNA"/>
</dbReference>
<accession>A0A6J4HH15</accession>
<dbReference type="AlphaFoldDB" id="A0A6J4HH15"/>
<dbReference type="InterPro" id="IPR016181">
    <property type="entry name" value="Acyl_CoA_acyltransferase"/>
</dbReference>